<evidence type="ECO:0000256" key="1">
    <source>
        <dbReference type="SAM" id="MobiDB-lite"/>
    </source>
</evidence>
<organism evidence="3 4">
    <name type="scientific">Mikania micrantha</name>
    <name type="common">bitter vine</name>
    <dbReference type="NCBI Taxonomy" id="192012"/>
    <lineage>
        <taxon>Eukaryota</taxon>
        <taxon>Viridiplantae</taxon>
        <taxon>Streptophyta</taxon>
        <taxon>Embryophyta</taxon>
        <taxon>Tracheophyta</taxon>
        <taxon>Spermatophyta</taxon>
        <taxon>Magnoliopsida</taxon>
        <taxon>eudicotyledons</taxon>
        <taxon>Gunneridae</taxon>
        <taxon>Pentapetalae</taxon>
        <taxon>asterids</taxon>
        <taxon>campanulids</taxon>
        <taxon>Asterales</taxon>
        <taxon>Asteraceae</taxon>
        <taxon>Asteroideae</taxon>
        <taxon>Heliantheae alliance</taxon>
        <taxon>Eupatorieae</taxon>
        <taxon>Mikania</taxon>
    </lineage>
</organism>
<evidence type="ECO:0000256" key="2">
    <source>
        <dbReference type="SAM" id="Phobius"/>
    </source>
</evidence>
<evidence type="ECO:0000313" key="4">
    <source>
        <dbReference type="Proteomes" id="UP000326396"/>
    </source>
</evidence>
<accession>A0A5N6LL05</accession>
<keyword evidence="2" id="KW-1133">Transmembrane helix</keyword>
<keyword evidence="4" id="KW-1185">Reference proteome</keyword>
<proteinExistence type="predicted"/>
<reference evidence="3 4" key="1">
    <citation type="submission" date="2019-05" db="EMBL/GenBank/DDBJ databases">
        <title>Mikania micrantha, genome provides insights into the molecular mechanism of rapid growth.</title>
        <authorList>
            <person name="Liu B."/>
        </authorList>
    </citation>
    <scope>NUCLEOTIDE SEQUENCE [LARGE SCALE GENOMIC DNA]</scope>
    <source>
        <strain evidence="3">NLD-2019</strain>
        <tissue evidence="3">Leaf</tissue>
    </source>
</reference>
<dbReference type="Proteomes" id="UP000326396">
    <property type="component" value="Linkage Group LG9"/>
</dbReference>
<protein>
    <submittedName>
        <fullName evidence="3">Uncharacterized protein</fullName>
    </submittedName>
</protein>
<feature type="region of interest" description="Disordered" evidence="1">
    <location>
        <begin position="17"/>
        <end position="46"/>
    </location>
</feature>
<dbReference type="PANTHER" id="PTHR33625">
    <property type="entry name" value="OS08G0179900 PROTEIN"/>
    <property type="match status" value="1"/>
</dbReference>
<keyword evidence="2" id="KW-0472">Membrane</keyword>
<dbReference type="EMBL" id="SZYD01000019">
    <property type="protein sequence ID" value="KAD2392892.1"/>
    <property type="molecule type" value="Genomic_DNA"/>
</dbReference>
<gene>
    <name evidence="3" type="ORF">E3N88_39869</name>
</gene>
<sequence>MGGGGGVMRNVHRAVRGCNGGGATQEPYSNAATRTTGGNRSPPINTTLSLSLNSNPSSPCSYLNHPAQESPQHKWAFTTAPATGEEVDWEYVYGSDGDSVNEFYDDLVFGGVPSEEEVQHAVSSLHEVLEPVSFGQRTKYQETYGSDGDDDRVKDVSHPTSLKKLRSELDWSEPSMQLCYSTSKLQIPRSDNVFDAFHLLQMEPSVQRMVISLSSDKAVWEAVMNNEVVRELRESVRQDKSICDGPEGSVDDSNPVTQVLRWIFINTKERVIEMVEKITKVVNELARPMSKGQKPKTDAGAGSESFDAMLRSSFFLSIVVLLIVIVSRSRKC</sequence>
<name>A0A5N6LL05_9ASTR</name>
<feature type="transmembrane region" description="Helical" evidence="2">
    <location>
        <begin position="308"/>
        <end position="326"/>
    </location>
</feature>
<comment type="caution">
    <text evidence="3">The sequence shown here is derived from an EMBL/GenBank/DDBJ whole genome shotgun (WGS) entry which is preliminary data.</text>
</comment>
<dbReference type="AlphaFoldDB" id="A0A5N6LL05"/>
<dbReference type="OrthoDB" id="737041at2759"/>
<keyword evidence="2" id="KW-0812">Transmembrane</keyword>
<evidence type="ECO:0000313" key="3">
    <source>
        <dbReference type="EMBL" id="KAD2392892.1"/>
    </source>
</evidence>
<feature type="compositionally biased region" description="Polar residues" evidence="1">
    <location>
        <begin position="26"/>
        <end position="44"/>
    </location>
</feature>
<dbReference type="PANTHER" id="PTHR33625:SF11">
    <property type="match status" value="1"/>
</dbReference>